<evidence type="ECO:0000313" key="3">
    <source>
        <dbReference type="Proteomes" id="UP001607303"/>
    </source>
</evidence>
<dbReference type="InterPro" id="IPR005490">
    <property type="entry name" value="LD_TPept_cat_dom"/>
</dbReference>
<proteinExistence type="predicted"/>
<dbReference type="EMBL" id="JAYRBN010000116">
    <property type="protein sequence ID" value="KAL2721477.1"/>
    <property type="molecule type" value="Genomic_DNA"/>
</dbReference>
<feature type="region of interest" description="Disordered" evidence="1">
    <location>
        <begin position="1"/>
        <end position="73"/>
    </location>
</feature>
<evidence type="ECO:0000313" key="2">
    <source>
        <dbReference type="EMBL" id="KAL2721477.1"/>
    </source>
</evidence>
<gene>
    <name evidence="2" type="ORF">V1477_020297</name>
</gene>
<protein>
    <submittedName>
        <fullName evidence="2">Uncharacterized protein</fullName>
    </submittedName>
</protein>
<dbReference type="CDD" id="cd16913">
    <property type="entry name" value="YkuD_like"/>
    <property type="match status" value="1"/>
</dbReference>
<keyword evidence="3" id="KW-1185">Reference proteome</keyword>
<accession>A0ABD2AMC5</accession>
<organism evidence="2 3">
    <name type="scientific">Vespula maculifrons</name>
    <name type="common">Eastern yellow jacket</name>
    <name type="synonym">Wasp</name>
    <dbReference type="NCBI Taxonomy" id="7453"/>
    <lineage>
        <taxon>Eukaryota</taxon>
        <taxon>Metazoa</taxon>
        <taxon>Ecdysozoa</taxon>
        <taxon>Arthropoda</taxon>
        <taxon>Hexapoda</taxon>
        <taxon>Insecta</taxon>
        <taxon>Pterygota</taxon>
        <taxon>Neoptera</taxon>
        <taxon>Endopterygota</taxon>
        <taxon>Hymenoptera</taxon>
        <taxon>Apocrita</taxon>
        <taxon>Aculeata</taxon>
        <taxon>Vespoidea</taxon>
        <taxon>Vespidae</taxon>
        <taxon>Vespinae</taxon>
        <taxon>Vespula</taxon>
    </lineage>
</organism>
<feature type="compositionally biased region" description="Pro residues" evidence="1">
    <location>
        <begin position="38"/>
        <end position="51"/>
    </location>
</feature>
<comment type="caution">
    <text evidence="2">The sequence shown here is derived from an EMBL/GenBank/DDBJ whole genome shotgun (WGS) entry which is preliminary data.</text>
</comment>
<evidence type="ECO:0000256" key="1">
    <source>
        <dbReference type="SAM" id="MobiDB-lite"/>
    </source>
</evidence>
<sequence length="168" mass="19114">MRAAAMEATTRTRTETGWRGTNNTLASLPAATRAHPVPQAPPPPPPPPPFRLRPSRETLPQRAHPRPPSSSRFFISRSSTLRVPWFTIGRGQRKGSGASTRDLIRLFFEELWFTLRALDRDEPFGQPGSRGTSTCLRVYNRRDVEWLYSWRGTRVSRRGVCEVRRGGF</sequence>
<reference evidence="2 3" key="1">
    <citation type="journal article" date="2024" name="Ann. Entomol. Soc. Am.">
        <title>Genomic analyses of the southern and eastern yellowjacket wasps (Hymenoptera: Vespidae) reveal evolutionary signatures of social life.</title>
        <authorList>
            <person name="Catto M.A."/>
            <person name="Caine P.B."/>
            <person name="Orr S.E."/>
            <person name="Hunt B.G."/>
            <person name="Goodisman M.A.D."/>
        </authorList>
    </citation>
    <scope>NUCLEOTIDE SEQUENCE [LARGE SCALE GENOMIC DNA]</scope>
    <source>
        <strain evidence="2">232</strain>
        <tissue evidence="2">Head and thorax</tissue>
    </source>
</reference>
<dbReference type="AlphaFoldDB" id="A0ABD2AMC5"/>
<dbReference type="Proteomes" id="UP001607303">
    <property type="component" value="Unassembled WGS sequence"/>
</dbReference>
<name>A0ABD2AMC5_VESMC</name>